<evidence type="ECO:0000313" key="2">
    <source>
        <dbReference type="Proteomes" id="UP000636264"/>
    </source>
</evidence>
<protein>
    <recommendedName>
        <fullName evidence="3">DUF1491 domain-containing protein</fullName>
    </recommendedName>
</protein>
<dbReference type="Proteomes" id="UP000636264">
    <property type="component" value="Unassembled WGS sequence"/>
</dbReference>
<reference evidence="1" key="1">
    <citation type="journal article" date="2014" name="Int. J. Syst. Evol. Microbiol.">
        <title>Complete genome sequence of Corynebacterium casei LMG S-19264T (=DSM 44701T), isolated from a smear-ripened cheese.</title>
        <authorList>
            <consortium name="US DOE Joint Genome Institute (JGI-PGF)"/>
            <person name="Walter F."/>
            <person name="Albersmeier A."/>
            <person name="Kalinowski J."/>
            <person name="Ruckert C."/>
        </authorList>
    </citation>
    <scope>NUCLEOTIDE SEQUENCE</scope>
    <source>
        <strain evidence="1">CGMCC 1.15320</strain>
    </source>
</reference>
<dbReference type="RefSeq" id="WP_188722163.1">
    <property type="nucleotide sequence ID" value="NZ_BMIF01000011.1"/>
</dbReference>
<name>A0A916W7S9_9HYPH</name>
<gene>
    <name evidence="1" type="ORF">GCM10011385_32600</name>
</gene>
<dbReference type="Pfam" id="PF07372">
    <property type="entry name" value="DUF1491"/>
    <property type="match status" value="1"/>
</dbReference>
<dbReference type="Gene3D" id="3.40.1530.20">
    <property type="entry name" value="Protein of unknown function (DUF1491)"/>
    <property type="match status" value="1"/>
</dbReference>
<dbReference type="InterPro" id="IPR009964">
    <property type="entry name" value="DUF1491"/>
</dbReference>
<proteinExistence type="predicted"/>
<dbReference type="EMBL" id="BMIF01000011">
    <property type="protein sequence ID" value="GGA76076.1"/>
    <property type="molecule type" value="Genomic_DNA"/>
</dbReference>
<organism evidence="1 2">
    <name type="scientific">Nitratireductor aestuarii</name>
    <dbReference type="NCBI Taxonomy" id="1735103"/>
    <lineage>
        <taxon>Bacteria</taxon>
        <taxon>Pseudomonadati</taxon>
        <taxon>Pseudomonadota</taxon>
        <taxon>Alphaproteobacteria</taxon>
        <taxon>Hyphomicrobiales</taxon>
        <taxon>Phyllobacteriaceae</taxon>
        <taxon>Nitratireductor</taxon>
    </lineage>
</organism>
<evidence type="ECO:0008006" key="3">
    <source>
        <dbReference type="Google" id="ProtNLM"/>
    </source>
</evidence>
<keyword evidence="2" id="KW-1185">Reference proteome</keyword>
<sequence length="114" mass="13090">MRVTSDLWVSALVRRVFSDGGFAAIERKGAHEAGAIFVVRRTRMGEFELFGPAAQTSYDETKPQDRQFSRLLATFEEEDVKGRLEREMRFDPDVWIIELDTDAEVENYLEIAAD</sequence>
<comment type="caution">
    <text evidence="1">The sequence shown here is derived from an EMBL/GenBank/DDBJ whole genome shotgun (WGS) entry which is preliminary data.</text>
</comment>
<accession>A0A916W7S9</accession>
<reference evidence="1" key="2">
    <citation type="submission" date="2020-09" db="EMBL/GenBank/DDBJ databases">
        <authorList>
            <person name="Sun Q."/>
            <person name="Zhou Y."/>
        </authorList>
    </citation>
    <scope>NUCLEOTIDE SEQUENCE</scope>
    <source>
        <strain evidence="1">CGMCC 1.15320</strain>
    </source>
</reference>
<dbReference type="AlphaFoldDB" id="A0A916W7S9"/>
<evidence type="ECO:0000313" key="1">
    <source>
        <dbReference type="EMBL" id="GGA76076.1"/>
    </source>
</evidence>